<accession>A0A3B0WRA3</accession>
<proteinExistence type="predicted"/>
<sequence length="73" mass="8881">MFIKINYIGNSIKFDAPLWCDYLVFLFIFSPFVTKHKKTLPESLQIRPFILRDILFIIKATLINYHKLWRYLN</sequence>
<organism evidence="1">
    <name type="scientific">hydrothermal vent metagenome</name>
    <dbReference type="NCBI Taxonomy" id="652676"/>
    <lineage>
        <taxon>unclassified sequences</taxon>
        <taxon>metagenomes</taxon>
        <taxon>ecological metagenomes</taxon>
    </lineage>
</organism>
<protein>
    <submittedName>
        <fullName evidence="1">Uncharacterized protein</fullName>
    </submittedName>
</protein>
<dbReference type="AlphaFoldDB" id="A0A3B0WRA3"/>
<reference evidence="1" key="1">
    <citation type="submission" date="2018-06" db="EMBL/GenBank/DDBJ databases">
        <authorList>
            <person name="Zhirakovskaya E."/>
        </authorList>
    </citation>
    <scope>NUCLEOTIDE SEQUENCE</scope>
</reference>
<dbReference type="EMBL" id="UOFE01000033">
    <property type="protein sequence ID" value="VAW53217.1"/>
    <property type="molecule type" value="Genomic_DNA"/>
</dbReference>
<gene>
    <name evidence="1" type="ORF">MNBD_GAMMA05-1139</name>
</gene>
<name>A0A3B0WRA3_9ZZZZ</name>
<evidence type="ECO:0000313" key="1">
    <source>
        <dbReference type="EMBL" id="VAW53217.1"/>
    </source>
</evidence>